<dbReference type="FunFam" id="3.90.79.10:FF:000016">
    <property type="entry name" value="ADP-sugar pyrophosphatase isoform X1"/>
    <property type="match status" value="1"/>
</dbReference>
<dbReference type="OrthoDB" id="10249920at2759"/>
<gene>
    <name evidence="4" type="ORF">BCR38DRAFT_482556</name>
</gene>
<dbReference type="GeneID" id="63779732"/>
<dbReference type="PANTHER" id="PTHR11839">
    <property type="entry name" value="UDP/ADP-SUGAR PYROPHOSPHATASE"/>
    <property type="match status" value="1"/>
</dbReference>
<dbReference type="GO" id="GO:0005829">
    <property type="term" value="C:cytosol"/>
    <property type="evidence" value="ECO:0007669"/>
    <property type="project" value="TreeGrafter"/>
</dbReference>
<keyword evidence="1 2" id="KW-0378">Hydrolase</keyword>
<protein>
    <submittedName>
        <fullName evidence="4">Putative ADP-ribose pyrophosphatase</fullName>
    </submittedName>
</protein>
<feature type="domain" description="Nudix hydrolase" evidence="3">
    <location>
        <begin position="48"/>
        <end position="190"/>
    </location>
</feature>
<comment type="caution">
    <text evidence="4">The sequence shown here is derived from an EMBL/GenBank/DDBJ whole genome shotgun (WGS) entry which is preliminary data.</text>
</comment>
<dbReference type="GO" id="GO:0005634">
    <property type="term" value="C:nucleus"/>
    <property type="evidence" value="ECO:0007669"/>
    <property type="project" value="TreeGrafter"/>
</dbReference>
<dbReference type="Proteomes" id="UP000193689">
    <property type="component" value="Unassembled WGS sequence"/>
</dbReference>
<dbReference type="CDD" id="cd18888">
    <property type="entry name" value="NUDIX_ADPRase_Nudt5"/>
    <property type="match status" value="1"/>
</dbReference>
<dbReference type="InterPro" id="IPR020084">
    <property type="entry name" value="NUDIX_hydrolase_CS"/>
</dbReference>
<dbReference type="PROSITE" id="PS00893">
    <property type="entry name" value="NUDIX_BOX"/>
    <property type="match status" value="1"/>
</dbReference>
<dbReference type="RefSeq" id="XP_040719371.1">
    <property type="nucleotide sequence ID" value="XM_040863520.1"/>
</dbReference>
<name>A0A1Y2ECQ3_9PEZI</name>
<evidence type="ECO:0000313" key="5">
    <source>
        <dbReference type="Proteomes" id="UP000193689"/>
    </source>
</evidence>
<accession>A0A1Y2ECQ3</accession>
<dbReference type="Gene3D" id="3.90.79.10">
    <property type="entry name" value="Nucleoside Triphosphate Pyrophosphohydrolase"/>
    <property type="match status" value="1"/>
</dbReference>
<dbReference type="GO" id="GO:0047631">
    <property type="term" value="F:ADP-ribose diphosphatase activity"/>
    <property type="evidence" value="ECO:0007669"/>
    <property type="project" value="TreeGrafter"/>
</dbReference>
<dbReference type="STRING" id="1141098.A0A1Y2ECQ3"/>
<dbReference type="FunCoup" id="A0A1Y2ECQ3">
    <property type="interactions" value="656"/>
</dbReference>
<dbReference type="EMBL" id="MCFJ01000003">
    <property type="protein sequence ID" value="ORY69084.1"/>
    <property type="molecule type" value="Genomic_DNA"/>
</dbReference>
<dbReference type="SUPFAM" id="SSF55811">
    <property type="entry name" value="Nudix"/>
    <property type="match status" value="1"/>
</dbReference>
<dbReference type="PROSITE" id="PS51462">
    <property type="entry name" value="NUDIX"/>
    <property type="match status" value="1"/>
</dbReference>
<dbReference type="PRINTS" id="PR00502">
    <property type="entry name" value="NUDIXFAMILY"/>
</dbReference>
<dbReference type="PANTHER" id="PTHR11839:SF1">
    <property type="entry name" value="ADP-SUGAR PYROPHOSPHATASE"/>
    <property type="match status" value="1"/>
</dbReference>
<dbReference type="AlphaFoldDB" id="A0A1Y2ECQ3"/>
<evidence type="ECO:0000259" key="3">
    <source>
        <dbReference type="PROSITE" id="PS51462"/>
    </source>
</evidence>
<keyword evidence="5" id="KW-1185">Reference proteome</keyword>
<dbReference type="InterPro" id="IPR000086">
    <property type="entry name" value="NUDIX_hydrolase_dom"/>
</dbReference>
<organism evidence="4 5">
    <name type="scientific">Pseudomassariella vexata</name>
    <dbReference type="NCBI Taxonomy" id="1141098"/>
    <lineage>
        <taxon>Eukaryota</taxon>
        <taxon>Fungi</taxon>
        <taxon>Dikarya</taxon>
        <taxon>Ascomycota</taxon>
        <taxon>Pezizomycotina</taxon>
        <taxon>Sordariomycetes</taxon>
        <taxon>Xylariomycetidae</taxon>
        <taxon>Amphisphaeriales</taxon>
        <taxon>Pseudomassariaceae</taxon>
        <taxon>Pseudomassariella</taxon>
    </lineage>
</organism>
<sequence>MSAKVISTEPLETKDAKWINLVKINYEDSNGKPRTWEATKRTTRPKDSAVDAVQIVAVLQKPTGPELLLEKQFRPPASKIVVEFPAGLVDEGEDPEQAAVRELREETGYVGEVIPDRRGARPVLWSSPASSSSCTYLIKINIDLTKVENQSPKAQLEDGEFIECFTVPLKDLYAELRNLEAQGFAIDGKLGSFAEGLEMAGCEGILGMV</sequence>
<evidence type="ECO:0000256" key="1">
    <source>
        <dbReference type="ARBA" id="ARBA00022801"/>
    </source>
</evidence>
<comment type="similarity">
    <text evidence="2">Belongs to the Nudix hydrolase family.</text>
</comment>
<dbReference type="InterPro" id="IPR020476">
    <property type="entry name" value="Nudix_hydrolase"/>
</dbReference>
<dbReference type="GO" id="GO:0006753">
    <property type="term" value="P:nucleoside phosphate metabolic process"/>
    <property type="evidence" value="ECO:0007669"/>
    <property type="project" value="TreeGrafter"/>
</dbReference>
<proteinExistence type="inferred from homology"/>
<dbReference type="Pfam" id="PF00293">
    <property type="entry name" value="NUDIX"/>
    <property type="match status" value="1"/>
</dbReference>
<dbReference type="InParanoid" id="A0A1Y2ECQ3"/>
<reference evidence="4 5" key="1">
    <citation type="submission" date="2016-07" db="EMBL/GenBank/DDBJ databases">
        <title>Pervasive Adenine N6-methylation of Active Genes in Fungi.</title>
        <authorList>
            <consortium name="DOE Joint Genome Institute"/>
            <person name="Mondo S.J."/>
            <person name="Dannebaum R.O."/>
            <person name="Kuo R.C."/>
            <person name="Labutti K."/>
            <person name="Haridas S."/>
            <person name="Kuo A."/>
            <person name="Salamov A."/>
            <person name="Ahrendt S.R."/>
            <person name="Lipzen A."/>
            <person name="Sullivan W."/>
            <person name="Andreopoulos W.B."/>
            <person name="Clum A."/>
            <person name="Lindquist E."/>
            <person name="Daum C."/>
            <person name="Ramamoorthy G.K."/>
            <person name="Gryganskyi A."/>
            <person name="Culley D."/>
            <person name="Magnuson J.K."/>
            <person name="James T.Y."/>
            <person name="O'Malley M.A."/>
            <person name="Stajich J.E."/>
            <person name="Spatafora J.W."/>
            <person name="Visel A."/>
            <person name="Grigoriev I.V."/>
        </authorList>
    </citation>
    <scope>NUCLEOTIDE SEQUENCE [LARGE SCALE GENOMIC DNA]</scope>
    <source>
        <strain evidence="4 5">CBS 129021</strain>
    </source>
</reference>
<dbReference type="GO" id="GO:0019693">
    <property type="term" value="P:ribose phosphate metabolic process"/>
    <property type="evidence" value="ECO:0007669"/>
    <property type="project" value="TreeGrafter"/>
</dbReference>
<evidence type="ECO:0000313" key="4">
    <source>
        <dbReference type="EMBL" id="ORY69084.1"/>
    </source>
</evidence>
<evidence type="ECO:0000256" key="2">
    <source>
        <dbReference type="RuleBase" id="RU003476"/>
    </source>
</evidence>
<dbReference type="InterPro" id="IPR015797">
    <property type="entry name" value="NUDIX_hydrolase-like_dom_sf"/>
</dbReference>